<evidence type="ECO:0000256" key="5">
    <source>
        <dbReference type="ARBA" id="ARBA00023136"/>
    </source>
</evidence>
<comment type="similarity">
    <text evidence="6">Belongs to the DVL/RTFL small polypeptides family.</text>
</comment>
<keyword evidence="9" id="KW-1185">Reference proteome</keyword>
<evidence type="ECO:0000256" key="4">
    <source>
        <dbReference type="ARBA" id="ARBA00022989"/>
    </source>
</evidence>
<keyword evidence="4" id="KW-1133">Transmembrane helix</keyword>
<evidence type="ECO:0000313" key="9">
    <source>
        <dbReference type="Proteomes" id="UP000822688"/>
    </source>
</evidence>
<reference evidence="8 9" key="1">
    <citation type="submission" date="2020-06" db="EMBL/GenBank/DDBJ databases">
        <title>WGS assembly of Ceratodon purpureus strain R40.</title>
        <authorList>
            <person name="Carey S.B."/>
            <person name="Jenkins J."/>
            <person name="Shu S."/>
            <person name="Lovell J.T."/>
            <person name="Sreedasyam A."/>
            <person name="Maumus F."/>
            <person name="Tiley G.P."/>
            <person name="Fernandez-Pozo N."/>
            <person name="Barry K."/>
            <person name="Chen C."/>
            <person name="Wang M."/>
            <person name="Lipzen A."/>
            <person name="Daum C."/>
            <person name="Saski C.A."/>
            <person name="Payton A.C."/>
            <person name="Mcbreen J.C."/>
            <person name="Conrad R.E."/>
            <person name="Kollar L.M."/>
            <person name="Olsson S."/>
            <person name="Huttunen S."/>
            <person name="Landis J.B."/>
            <person name="Wickett N.J."/>
            <person name="Johnson M.G."/>
            <person name="Rensing S.A."/>
            <person name="Grimwood J."/>
            <person name="Schmutz J."/>
            <person name="Mcdaniel S.F."/>
        </authorList>
    </citation>
    <scope>NUCLEOTIDE SEQUENCE [LARGE SCALE GENOMIC DNA]</scope>
    <source>
        <strain evidence="8 9">R40</strain>
    </source>
</reference>
<sequence length="71" mass="7852">MCFGRDGAGGDESDSWKSGGGKRGSEDGGFYSLHHNNCLSNAAKNTISFVKHQRGKLYIVRRCVTMLLWDK</sequence>
<dbReference type="GO" id="GO:0005886">
    <property type="term" value="C:plasma membrane"/>
    <property type="evidence" value="ECO:0007669"/>
    <property type="project" value="UniProtKB-SubCell"/>
</dbReference>
<evidence type="ECO:0000313" key="8">
    <source>
        <dbReference type="EMBL" id="KAG0557449.1"/>
    </source>
</evidence>
<keyword evidence="2" id="KW-0217">Developmental protein</keyword>
<evidence type="ECO:0000256" key="3">
    <source>
        <dbReference type="ARBA" id="ARBA00022692"/>
    </source>
</evidence>
<evidence type="ECO:0000256" key="1">
    <source>
        <dbReference type="ARBA" id="ARBA00004162"/>
    </source>
</evidence>
<keyword evidence="3" id="KW-0812">Transmembrane</keyword>
<name>A0A8T0GH08_CERPU</name>
<accession>A0A8T0GH08</accession>
<dbReference type="Pfam" id="PF08137">
    <property type="entry name" value="DVL"/>
    <property type="match status" value="1"/>
</dbReference>
<feature type="region of interest" description="Disordered" evidence="7">
    <location>
        <begin position="1"/>
        <end position="24"/>
    </location>
</feature>
<dbReference type="Proteomes" id="UP000822688">
    <property type="component" value="Chromosome 11"/>
</dbReference>
<comment type="subcellular location">
    <subcellularLocation>
        <location evidence="1">Cell membrane</location>
        <topology evidence="1">Single-pass membrane protein</topology>
    </subcellularLocation>
</comment>
<gene>
    <name evidence="8" type="ORF">KC19_11G131200</name>
</gene>
<evidence type="ECO:0000256" key="6">
    <source>
        <dbReference type="ARBA" id="ARBA00024340"/>
    </source>
</evidence>
<dbReference type="EMBL" id="CM026432">
    <property type="protein sequence ID" value="KAG0557449.1"/>
    <property type="molecule type" value="Genomic_DNA"/>
</dbReference>
<dbReference type="OrthoDB" id="602011at2759"/>
<dbReference type="GO" id="GO:0048367">
    <property type="term" value="P:shoot system development"/>
    <property type="evidence" value="ECO:0007669"/>
    <property type="project" value="UniProtKB-ARBA"/>
</dbReference>
<protein>
    <submittedName>
        <fullName evidence="8">Uncharacterized protein</fullName>
    </submittedName>
</protein>
<dbReference type="GO" id="GO:0008285">
    <property type="term" value="P:negative regulation of cell population proliferation"/>
    <property type="evidence" value="ECO:0007669"/>
    <property type="project" value="InterPro"/>
</dbReference>
<dbReference type="AlphaFoldDB" id="A0A8T0GH08"/>
<evidence type="ECO:0000256" key="7">
    <source>
        <dbReference type="SAM" id="MobiDB-lite"/>
    </source>
</evidence>
<dbReference type="InterPro" id="IPR012552">
    <property type="entry name" value="DVL"/>
</dbReference>
<keyword evidence="5" id="KW-0472">Membrane</keyword>
<organism evidence="8 9">
    <name type="scientific">Ceratodon purpureus</name>
    <name type="common">Fire moss</name>
    <name type="synonym">Dicranum purpureum</name>
    <dbReference type="NCBI Taxonomy" id="3225"/>
    <lineage>
        <taxon>Eukaryota</taxon>
        <taxon>Viridiplantae</taxon>
        <taxon>Streptophyta</taxon>
        <taxon>Embryophyta</taxon>
        <taxon>Bryophyta</taxon>
        <taxon>Bryophytina</taxon>
        <taxon>Bryopsida</taxon>
        <taxon>Dicranidae</taxon>
        <taxon>Pseudoditrichales</taxon>
        <taxon>Ditrichaceae</taxon>
        <taxon>Ceratodon</taxon>
    </lineage>
</organism>
<comment type="caution">
    <text evidence="8">The sequence shown here is derived from an EMBL/GenBank/DDBJ whole genome shotgun (WGS) entry which is preliminary data.</text>
</comment>
<proteinExistence type="inferred from homology"/>
<evidence type="ECO:0000256" key="2">
    <source>
        <dbReference type="ARBA" id="ARBA00022473"/>
    </source>
</evidence>